<evidence type="ECO:0000313" key="2">
    <source>
        <dbReference type="Proteomes" id="UP000309170"/>
    </source>
</evidence>
<reference evidence="1 2" key="1">
    <citation type="journal article" date="2019" name="Environ. Microbiol.">
        <title>An active ?-lactamase is a part of an orchestrated cell wall stress resistance network of Bacillus subtilis and related rhizosphere species.</title>
        <authorList>
            <person name="Bucher T."/>
            <person name="Keren-Paz A."/>
            <person name="Hausser J."/>
            <person name="Olender T."/>
            <person name="Cytryn E."/>
            <person name="Kolodkin-Gal I."/>
        </authorList>
    </citation>
    <scope>NUCLEOTIDE SEQUENCE [LARGE SCALE GENOMIC DNA]</scope>
    <source>
        <strain evidence="1 2">I4</strain>
    </source>
</reference>
<dbReference type="SFLD" id="SFLDG01140">
    <property type="entry name" value="C2.B:_Phosphomannomutase_and_P"/>
    <property type="match status" value="1"/>
</dbReference>
<dbReference type="InterPro" id="IPR000150">
    <property type="entry name" value="Cof"/>
</dbReference>
<comment type="caution">
    <text evidence="1">The sequence shown here is derived from an EMBL/GenBank/DDBJ whole genome shotgun (WGS) entry which is preliminary data.</text>
</comment>
<dbReference type="NCBIfam" id="TIGR01484">
    <property type="entry name" value="HAD-SF-IIB"/>
    <property type="match status" value="1"/>
</dbReference>
<dbReference type="Proteomes" id="UP000309170">
    <property type="component" value="Unassembled WGS sequence"/>
</dbReference>
<evidence type="ECO:0000313" key="1">
    <source>
        <dbReference type="EMBL" id="TKH06450.1"/>
    </source>
</evidence>
<dbReference type="PANTHER" id="PTHR10000:SF8">
    <property type="entry name" value="HAD SUPERFAMILY HYDROLASE-LIKE, TYPE 3"/>
    <property type="match status" value="1"/>
</dbReference>
<accession>A0A9X9EQE1</accession>
<sequence length="264" mass="29699">MIKMLVSDLDGTLIDKKNQVGPHDVEALKKLREHNVDICLASGRMDNEIMEVAKAIGDQFHRVSQNGAFVITNEHVSLHSQTFEHEIAKKLYESACSDRNITIICSDNTNYVAQIDDVIRQIEERFFFPIKEKSDLVKAIGKSLAPSKITVLSHHEEISEMQQAIQDVFHDDVDTFVSEEGCLDIMPKNISKGNALLILLKHLQLNPEEIACIGDSFNDIPMFKLTPNSFAMSHAHEDVKKEAAYIVETVSEAVKVILEKNDLE</sequence>
<dbReference type="Gene3D" id="3.30.1240.10">
    <property type="match status" value="1"/>
</dbReference>
<dbReference type="OrthoDB" id="9806027at2"/>
<gene>
    <name evidence="1" type="ORF">FC678_23505</name>
</gene>
<dbReference type="Pfam" id="PF08282">
    <property type="entry name" value="Hydrolase_3"/>
    <property type="match status" value="1"/>
</dbReference>
<dbReference type="InterPro" id="IPR006379">
    <property type="entry name" value="HAD-SF_hydro_IIB"/>
</dbReference>
<dbReference type="RefSeq" id="WP_137020787.1">
    <property type="nucleotide sequence ID" value="NZ_SZNS01000138.1"/>
</dbReference>
<organism evidence="1 2">
    <name type="scientific">Peribacillus simplex</name>
    <dbReference type="NCBI Taxonomy" id="1478"/>
    <lineage>
        <taxon>Bacteria</taxon>
        <taxon>Bacillati</taxon>
        <taxon>Bacillota</taxon>
        <taxon>Bacilli</taxon>
        <taxon>Bacillales</taxon>
        <taxon>Bacillaceae</taxon>
        <taxon>Peribacillus</taxon>
    </lineage>
</organism>
<dbReference type="SUPFAM" id="SSF56784">
    <property type="entry name" value="HAD-like"/>
    <property type="match status" value="1"/>
</dbReference>
<dbReference type="NCBIfam" id="TIGR00099">
    <property type="entry name" value="Cof-subfamily"/>
    <property type="match status" value="1"/>
</dbReference>
<dbReference type="PANTHER" id="PTHR10000">
    <property type="entry name" value="PHOSPHOSERINE PHOSPHATASE"/>
    <property type="match status" value="1"/>
</dbReference>
<dbReference type="InterPro" id="IPR036412">
    <property type="entry name" value="HAD-like_sf"/>
</dbReference>
<dbReference type="AlphaFoldDB" id="A0A9X9EQE1"/>
<dbReference type="GO" id="GO:0005829">
    <property type="term" value="C:cytosol"/>
    <property type="evidence" value="ECO:0007669"/>
    <property type="project" value="TreeGrafter"/>
</dbReference>
<name>A0A9X9EQE1_9BACI</name>
<dbReference type="InterPro" id="IPR023214">
    <property type="entry name" value="HAD_sf"/>
</dbReference>
<dbReference type="SFLD" id="SFLDS00003">
    <property type="entry name" value="Haloacid_Dehalogenase"/>
    <property type="match status" value="1"/>
</dbReference>
<proteinExistence type="predicted"/>
<dbReference type="EMBL" id="SZNT01000544">
    <property type="protein sequence ID" value="TKH06450.1"/>
    <property type="molecule type" value="Genomic_DNA"/>
</dbReference>
<keyword evidence="1" id="KW-0378">Hydrolase</keyword>
<protein>
    <submittedName>
        <fullName evidence="1">HAD family hydrolase</fullName>
    </submittedName>
</protein>
<dbReference type="Gene3D" id="3.40.50.1000">
    <property type="entry name" value="HAD superfamily/HAD-like"/>
    <property type="match status" value="1"/>
</dbReference>
<dbReference type="GO" id="GO:0016791">
    <property type="term" value="F:phosphatase activity"/>
    <property type="evidence" value="ECO:0007669"/>
    <property type="project" value="UniProtKB-ARBA"/>
</dbReference>
<dbReference type="GO" id="GO:0000287">
    <property type="term" value="F:magnesium ion binding"/>
    <property type="evidence" value="ECO:0007669"/>
    <property type="project" value="TreeGrafter"/>
</dbReference>